<name>A0A1C7NGB4_9FUNG</name>
<keyword evidence="2" id="KW-1185">Reference proteome</keyword>
<dbReference type="InParanoid" id="A0A1C7NGB4"/>
<proteinExistence type="predicted"/>
<dbReference type="AlphaFoldDB" id="A0A1C7NGB4"/>
<gene>
    <name evidence="1" type="ORF">A0J61_03808</name>
</gene>
<protein>
    <submittedName>
        <fullName evidence="1">Uncharacterized protein</fullName>
    </submittedName>
</protein>
<comment type="caution">
    <text evidence="1">The sequence shown here is derived from an EMBL/GenBank/DDBJ whole genome shotgun (WGS) entry which is preliminary data.</text>
</comment>
<evidence type="ECO:0000313" key="1">
    <source>
        <dbReference type="EMBL" id="OBZ88142.1"/>
    </source>
</evidence>
<accession>A0A1C7NGB4</accession>
<reference evidence="1 2" key="1">
    <citation type="submission" date="2016-03" db="EMBL/GenBank/DDBJ databases">
        <title>Choanephora cucurbitarum.</title>
        <authorList>
            <person name="Min B."/>
            <person name="Park H."/>
            <person name="Park J.-H."/>
            <person name="Shin H.-D."/>
            <person name="Choi I.-G."/>
        </authorList>
    </citation>
    <scope>NUCLEOTIDE SEQUENCE [LARGE SCALE GENOMIC DNA]</scope>
    <source>
        <strain evidence="1 2">KUS-F28377</strain>
    </source>
</reference>
<organism evidence="1 2">
    <name type="scientific">Choanephora cucurbitarum</name>
    <dbReference type="NCBI Taxonomy" id="101091"/>
    <lineage>
        <taxon>Eukaryota</taxon>
        <taxon>Fungi</taxon>
        <taxon>Fungi incertae sedis</taxon>
        <taxon>Mucoromycota</taxon>
        <taxon>Mucoromycotina</taxon>
        <taxon>Mucoromycetes</taxon>
        <taxon>Mucorales</taxon>
        <taxon>Mucorineae</taxon>
        <taxon>Choanephoraceae</taxon>
        <taxon>Choanephoroideae</taxon>
        <taxon>Choanephora</taxon>
    </lineage>
</organism>
<dbReference type="EMBL" id="LUGH01000172">
    <property type="protein sequence ID" value="OBZ88142.1"/>
    <property type="molecule type" value="Genomic_DNA"/>
</dbReference>
<sequence length="111" mass="12750">MLTFLQLNCGQSNSLNSLRKHQDLLTYKQPDTVLSSSDKKNAGSFNNTIANHVLDYTRSQRMWWVPALGMKIGGRFPYPEVLEKILMMTPFLEQTQGLKAYNHILCLRFAN</sequence>
<evidence type="ECO:0000313" key="2">
    <source>
        <dbReference type="Proteomes" id="UP000093000"/>
    </source>
</evidence>
<dbReference type="Proteomes" id="UP000093000">
    <property type="component" value="Unassembled WGS sequence"/>
</dbReference>